<keyword evidence="3 11" id="KW-0597">Phosphoprotein</keyword>
<evidence type="ECO:0000256" key="6">
    <source>
        <dbReference type="ARBA" id="ARBA00022840"/>
    </source>
</evidence>
<evidence type="ECO:0000256" key="8">
    <source>
        <dbReference type="ARBA" id="ARBA00023012"/>
    </source>
</evidence>
<dbReference type="GO" id="GO:0005886">
    <property type="term" value="C:plasma membrane"/>
    <property type="evidence" value="ECO:0007669"/>
    <property type="project" value="UniProtKB-SubCell"/>
</dbReference>
<evidence type="ECO:0000256" key="1">
    <source>
        <dbReference type="ARBA" id="ARBA00004651"/>
    </source>
</evidence>
<dbReference type="Gene3D" id="1.20.120.160">
    <property type="entry name" value="HPT domain"/>
    <property type="match status" value="1"/>
</dbReference>
<evidence type="ECO:0000256" key="10">
    <source>
        <dbReference type="PROSITE-ProRule" id="PRU00110"/>
    </source>
</evidence>
<dbReference type="Pfam" id="PF00072">
    <property type="entry name" value="Response_reg"/>
    <property type="match status" value="1"/>
</dbReference>
<dbReference type="InterPro" id="IPR008207">
    <property type="entry name" value="Sig_transdc_His_kin_Hpt_dom"/>
</dbReference>
<keyword evidence="2" id="KW-1003">Cell membrane</keyword>
<evidence type="ECO:0000256" key="5">
    <source>
        <dbReference type="ARBA" id="ARBA00022741"/>
    </source>
</evidence>
<dbReference type="OrthoDB" id="9790669at2"/>
<keyword evidence="7" id="KW-1133">Transmembrane helix</keyword>
<evidence type="ECO:0000256" key="4">
    <source>
        <dbReference type="ARBA" id="ARBA00022692"/>
    </source>
</evidence>
<dbReference type="GO" id="GO:0005524">
    <property type="term" value="F:ATP binding"/>
    <property type="evidence" value="ECO:0007669"/>
    <property type="project" value="UniProtKB-KW"/>
</dbReference>
<feature type="modified residue" description="4-aspartylphosphate" evidence="11">
    <location>
        <position position="65"/>
    </location>
</feature>
<evidence type="ECO:0000259" key="13">
    <source>
        <dbReference type="PROSITE" id="PS50894"/>
    </source>
</evidence>
<evidence type="ECO:0000256" key="2">
    <source>
        <dbReference type="ARBA" id="ARBA00022475"/>
    </source>
</evidence>
<dbReference type="Gene3D" id="3.40.50.2300">
    <property type="match status" value="1"/>
</dbReference>
<evidence type="ECO:0000313" key="15">
    <source>
        <dbReference type="Proteomes" id="UP000292459"/>
    </source>
</evidence>
<organism evidence="14 15">
    <name type="scientific">Leptolyngbya iicbica LK</name>
    <dbReference type="NCBI Taxonomy" id="2294035"/>
    <lineage>
        <taxon>Bacteria</taxon>
        <taxon>Bacillati</taxon>
        <taxon>Cyanobacteriota</taxon>
        <taxon>Cyanophyceae</taxon>
        <taxon>Leptolyngbyales</taxon>
        <taxon>Leptolyngbyaceae</taxon>
        <taxon>Leptolyngbya group</taxon>
        <taxon>Leptolyngbya</taxon>
        <taxon>Leptolyngbya iicbica</taxon>
    </lineage>
</organism>
<keyword evidence="4" id="KW-0812">Transmembrane</keyword>
<accession>A0A4V2E3K2</accession>
<keyword evidence="5" id="KW-0547">Nucleotide-binding</keyword>
<dbReference type="PROSITE" id="PS50110">
    <property type="entry name" value="RESPONSE_REGULATORY"/>
    <property type="match status" value="1"/>
</dbReference>
<dbReference type="Proteomes" id="UP000292459">
    <property type="component" value="Unassembled WGS sequence"/>
</dbReference>
<sequence>MTSPLPRSPSAMSSLKILLAEDHPVNQKVALLLLKKCGYQADVAANGYAVLEAMAQTPYQVVLMDVQMPEMDGIQATQEIYQQYAPDQRPYIIALTASVTQGDREECLAAGMQAFLTKPIDEASLRVALTTAEAHLNQLASPTPTLPTTALPNDEKLLEPQVLAGLRQLAGEAAPTVLAELLEDFLADTLSNIASIHTAIAERDAAALHQLGHRLRSSSANLGAVALSQLGQQLEDQGKAGTYPDAAQVETQMQRTYTDTETALRAWVQSL</sequence>
<dbReference type="SUPFAM" id="SSF52172">
    <property type="entry name" value="CheY-like"/>
    <property type="match status" value="1"/>
</dbReference>
<proteinExistence type="predicted"/>
<dbReference type="SMART" id="SM00073">
    <property type="entry name" value="HPT"/>
    <property type="match status" value="1"/>
</dbReference>
<keyword evidence="15" id="KW-1185">Reference proteome</keyword>
<dbReference type="EMBL" id="QVFV01000001">
    <property type="protein sequence ID" value="RZM82730.1"/>
    <property type="molecule type" value="Genomic_DNA"/>
</dbReference>
<dbReference type="SUPFAM" id="SSF47226">
    <property type="entry name" value="Histidine-containing phosphotransfer domain, HPT domain"/>
    <property type="match status" value="1"/>
</dbReference>
<dbReference type="CDD" id="cd17546">
    <property type="entry name" value="REC_hyHK_CKI1_RcsC-like"/>
    <property type="match status" value="1"/>
</dbReference>
<dbReference type="GO" id="GO:0000160">
    <property type="term" value="P:phosphorelay signal transduction system"/>
    <property type="evidence" value="ECO:0007669"/>
    <property type="project" value="UniProtKB-KW"/>
</dbReference>
<name>A0A4V2E3K2_9CYAN</name>
<feature type="domain" description="HPt" evidence="13">
    <location>
        <begin position="174"/>
        <end position="267"/>
    </location>
</feature>
<dbReference type="AlphaFoldDB" id="A0A4V2E3K2"/>
<evidence type="ECO:0000256" key="11">
    <source>
        <dbReference type="PROSITE-ProRule" id="PRU00169"/>
    </source>
</evidence>
<protein>
    <submittedName>
        <fullName evidence="14">Response regulator</fullName>
    </submittedName>
</protein>
<reference evidence="14 15" key="1">
    <citation type="submission" date="2018-11" db="EMBL/GenBank/DDBJ databases">
        <title>Whole genome sequencing of an environmental sample.</title>
        <authorList>
            <person name="Sarangi A.N."/>
            <person name="Singh D."/>
            <person name="Tripathy S."/>
        </authorList>
    </citation>
    <scope>NUCLEOTIDE SEQUENCE [LARGE SCALE GENOMIC DNA]</scope>
    <source>
        <strain evidence="14 15">Lakshadweep</strain>
    </source>
</reference>
<evidence type="ECO:0000256" key="3">
    <source>
        <dbReference type="ARBA" id="ARBA00022553"/>
    </source>
</evidence>
<gene>
    <name evidence="14" type="ORF">DYY88_05780</name>
</gene>
<dbReference type="CDD" id="cd00088">
    <property type="entry name" value="HPT"/>
    <property type="match status" value="1"/>
</dbReference>
<comment type="caution">
    <text evidence="14">The sequence shown here is derived from an EMBL/GenBank/DDBJ whole genome shotgun (WGS) entry which is preliminary data.</text>
</comment>
<dbReference type="PANTHER" id="PTHR45339">
    <property type="entry name" value="HYBRID SIGNAL TRANSDUCTION HISTIDINE KINASE J"/>
    <property type="match status" value="1"/>
</dbReference>
<keyword evidence="9" id="KW-0472">Membrane</keyword>
<dbReference type="Pfam" id="PF01627">
    <property type="entry name" value="Hpt"/>
    <property type="match status" value="1"/>
</dbReference>
<dbReference type="InterPro" id="IPR001789">
    <property type="entry name" value="Sig_transdc_resp-reg_receiver"/>
</dbReference>
<dbReference type="PROSITE" id="PS50894">
    <property type="entry name" value="HPT"/>
    <property type="match status" value="1"/>
</dbReference>
<evidence type="ECO:0000313" key="14">
    <source>
        <dbReference type="EMBL" id="RZM82730.1"/>
    </source>
</evidence>
<dbReference type="RefSeq" id="WP_084606999.1">
    <property type="nucleotide sequence ID" value="NZ_QVFV01000001.1"/>
</dbReference>
<evidence type="ECO:0000256" key="7">
    <source>
        <dbReference type="ARBA" id="ARBA00022989"/>
    </source>
</evidence>
<evidence type="ECO:0000259" key="12">
    <source>
        <dbReference type="PROSITE" id="PS50110"/>
    </source>
</evidence>
<evidence type="ECO:0000256" key="9">
    <source>
        <dbReference type="ARBA" id="ARBA00023136"/>
    </source>
</evidence>
<dbReference type="InterPro" id="IPR011006">
    <property type="entry name" value="CheY-like_superfamily"/>
</dbReference>
<comment type="subcellular location">
    <subcellularLocation>
        <location evidence="1">Cell membrane</location>
        <topology evidence="1">Multi-pass membrane protein</topology>
    </subcellularLocation>
</comment>
<keyword evidence="8" id="KW-0902">Two-component regulatory system</keyword>
<feature type="domain" description="Response regulatory" evidence="12">
    <location>
        <begin position="16"/>
        <end position="133"/>
    </location>
</feature>
<dbReference type="InterPro" id="IPR036641">
    <property type="entry name" value="HPT_dom_sf"/>
</dbReference>
<dbReference type="SMART" id="SM00448">
    <property type="entry name" value="REC"/>
    <property type="match status" value="1"/>
</dbReference>
<dbReference type="PANTHER" id="PTHR45339:SF1">
    <property type="entry name" value="HYBRID SIGNAL TRANSDUCTION HISTIDINE KINASE J"/>
    <property type="match status" value="1"/>
</dbReference>
<keyword evidence="6" id="KW-0067">ATP-binding</keyword>
<feature type="modified residue" description="Phosphohistidine" evidence="10">
    <location>
        <position position="213"/>
    </location>
</feature>